<dbReference type="AlphaFoldDB" id="A0A086L978"/>
<gene>
    <name evidence="2" type="ORF">TGFOU_403890</name>
</gene>
<feature type="compositionally biased region" description="Basic and acidic residues" evidence="1">
    <location>
        <begin position="85"/>
        <end position="109"/>
    </location>
</feature>
<name>A0A086L978_TOXGO</name>
<proteinExistence type="predicted"/>
<reference evidence="2 3" key="1">
    <citation type="submission" date="2014-07" db="EMBL/GenBank/DDBJ databases">
        <authorList>
            <person name="Sibley D."/>
            <person name="Venepally P."/>
            <person name="Karamycheva S."/>
            <person name="Hadjithomas M."/>
            <person name="Khan A."/>
            <person name="Brunk B."/>
            <person name="Roos D."/>
            <person name="Caler E."/>
            <person name="Lorenzi H."/>
        </authorList>
    </citation>
    <scope>NUCLEOTIDE SEQUENCE [LARGE SCALE GENOMIC DNA]</scope>
    <source>
        <strain evidence="2 3">FOU</strain>
    </source>
</reference>
<evidence type="ECO:0000313" key="2">
    <source>
        <dbReference type="EMBL" id="KFG53196.1"/>
    </source>
</evidence>
<dbReference type="EMBL" id="AEYH02000963">
    <property type="protein sequence ID" value="KFG53196.1"/>
    <property type="molecule type" value="Genomic_DNA"/>
</dbReference>
<comment type="caution">
    <text evidence="2">The sequence shown here is derived from an EMBL/GenBank/DDBJ whole genome shotgun (WGS) entry which is preliminary data.</text>
</comment>
<feature type="region of interest" description="Disordered" evidence="1">
    <location>
        <begin position="1"/>
        <end position="121"/>
    </location>
</feature>
<organism evidence="2 3">
    <name type="scientific">Toxoplasma gondii FOU</name>
    <dbReference type="NCBI Taxonomy" id="943167"/>
    <lineage>
        <taxon>Eukaryota</taxon>
        <taxon>Sar</taxon>
        <taxon>Alveolata</taxon>
        <taxon>Apicomplexa</taxon>
        <taxon>Conoidasida</taxon>
        <taxon>Coccidia</taxon>
        <taxon>Eucoccidiorida</taxon>
        <taxon>Eimeriorina</taxon>
        <taxon>Sarcocystidae</taxon>
        <taxon>Toxoplasma</taxon>
    </lineage>
</organism>
<evidence type="ECO:0000256" key="1">
    <source>
        <dbReference type="SAM" id="MobiDB-lite"/>
    </source>
</evidence>
<dbReference type="VEuPathDB" id="ToxoDB:TGFOU_403890"/>
<sequence>MGLKAKSGEWGEDPGAGGRKKVKEMENWETQRQAAQRHDTKRGPRPRRSSAVAPASPGRSLHALSLAGEARLEEARRRPPAMNSDSREGGKKTEERRIEETENPRKSPLERGTGTKRIDAK</sequence>
<accession>A0A086L978</accession>
<evidence type="ECO:0000313" key="3">
    <source>
        <dbReference type="Proteomes" id="UP000028838"/>
    </source>
</evidence>
<dbReference type="Proteomes" id="UP000028838">
    <property type="component" value="Unassembled WGS sequence"/>
</dbReference>
<protein>
    <submittedName>
        <fullName evidence="2">Uncharacterized protein</fullName>
    </submittedName>
</protein>